<dbReference type="PANTHER" id="PTHR42718">
    <property type="entry name" value="MAJOR FACILITATOR SUPERFAMILY MULTIDRUG TRANSPORTER MFSC"/>
    <property type="match status" value="1"/>
</dbReference>
<name>A0ABN2Y1M5_9ACTN</name>
<feature type="domain" description="Major facilitator superfamily (MFS) profile" evidence="9">
    <location>
        <begin position="36"/>
        <end position="480"/>
    </location>
</feature>
<gene>
    <name evidence="10" type="ORF">GCM10009727_05190</name>
</gene>
<dbReference type="Gene3D" id="1.20.1250.20">
    <property type="entry name" value="MFS general substrate transporter like domains"/>
    <property type="match status" value="1"/>
</dbReference>
<feature type="transmembrane region" description="Helical" evidence="8">
    <location>
        <begin position="248"/>
        <end position="268"/>
    </location>
</feature>
<feature type="transmembrane region" description="Helical" evidence="8">
    <location>
        <begin position="454"/>
        <end position="476"/>
    </location>
</feature>
<evidence type="ECO:0000313" key="10">
    <source>
        <dbReference type="EMBL" id="GAA2120443.1"/>
    </source>
</evidence>
<evidence type="ECO:0000313" key="11">
    <source>
        <dbReference type="Proteomes" id="UP001501020"/>
    </source>
</evidence>
<keyword evidence="6 8" id="KW-0472">Membrane</keyword>
<evidence type="ECO:0000256" key="2">
    <source>
        <dbReference type="ARBA" id="ARBA00022448"/>
    </source>
</evidence>
<dbReference type="InterPro" id="IPR011701">
    <property type="entry name" value="MFS"/>
</dbReference>
<evidence type="ECO:0000259" key="9">
    <source>
        <dbReference type="PROSITE" id="PS50850"/>
    </source>
</evidence>
<reference evidence="10 11" key="1">
    <citation type="journal article" date="2019" name="Int. J. Syst. Evol. Microbiol.">
        <title>The Global Catalogue of Microorganisms (GCM) 10K type strain sequencing project: providing services to taxonomists for standard genome sequencing and annotation.</title>
        <authorList>
            <consortium name="The Broad Institute Genomics Platform"/>
            <consortium name="The Broad Institute Genome Sequencing Center for Infectious Disease"/>
            <person name="Wu L."/>
            <person name="Ma J."/>
        </authorList>
    </citation>
    <scope>NUCLEOTIDE SEQUENCE [LARGE SCALE GENOMIC DNA]</scope>
    <source>
        <strain evidence="10 11">JCM 13850</strain>
    </source>
</reference>
<keyword evidence="3" id="KW-1003">Cell membrane</keyword>
<dbReference type="Proteomes" id="UP001501020">
    <property type="component" value="Unassembled WGS sequence"/>
</dbReference>
<protein>
    <submittedName>
        <fullName evidence="10">MFS transporter</fullName>
    </submittedName>
</protein>
<evidence type="ECO:0000256" key="1">
    <source>
        <dbReference type="ARBA" id="ARBA00004651"/>
    </source>
</evidence>
<dbReference type="InterPro" id="IPR036259">
    <property type="entry name" value="MFS_trans_sf"/>
</dbReference>
<keyword evidence="11" id="KW-1185">Reference proteome</keyword>
<dbReference type="CDD" id="cd17321">
    <property type="entry name" value="MFS_MMR_MDR_like"/>
    <property type="match status" value="1"/>
</dbReference>
<dbReference type="Pfam" id="PF07690">
    <property type="entry name" value="MFS_1"/>
    <property type="match status" value="1"/>
</dbReference>
<feature type="transmembrane region" description="Helical" evidence="8">
    <location>
        <begin position="127"/>
        <end position="149"/>
    </location>
</feature>
<organism evidence="10 11">
    <name type="scientific">Actinomadura napierensis</name>
    <dbReference type="NCBI Taxonomy" id="267854"/>
    <lineage>
        <taxon>Bacteria</taxon>
        <taxon>Bacillati</taxon>
        <taxon>Actinomycetota</taxon>
        <taxon>Actinomycetes</taxon>
        <taxon>Streptosporangiales</taxon>
        <taxon>Thermomonosporaceae</taxon>
        <taxon>Actinomadura</taxon>
    </lineage>
</organism>
<comment type="subcellular location">
    <subcellularLocation>
        <location evidence="1">Cell membrane</location>
        <topology evidence="1">Multi-pass membrane protein</topology>
    </subcellularLocation>
</comment>
<feature type="transmembrane region" description="Helical" evidence="8">
    <location>
        <begin position="320"/>
        <end position="343"/>
    </location>
</feature>
<feature type="transmembrane region" description="Helical" evidence="8">
    <location>
        <begin position="35"/>
        <end position="58"/>
    </location>
</feature>
<feature type="transmembrane region" description="Helical" evidence="8">
    <location>
        <begin position="70"/>
        <end position="90"/>
    </location>
</feature>
<dbReference type="Gene3D" id="1.20.1720.10">
    <property type="entry name" value="Multidrug resistance protein D"/>
    <property type="match status" value="1"/>
</dbReference>
<sequence>MTALTEVPPPPAGAPTAQPGAAVEARPRMTRRQQLILVVLLGSQFMMSVDFSILNVALPTIGEGLGFSLGNLQWIGTAMMLPAAGLTLLFGRIADLAGRRRLFLAGMVLLGAGSLAGGLATSPSVLLAARVVQGLATALATPAALALLTTSFPEGPLRDRALGLNGTLLSTGFTLGAVFGGTLTSLLSWRWAFFINVPVAVVMVLAVPRVIAESRGERTRLDLPGAATVTGGLFALVFGVSSAGRYGWTAPGTMAALAAAAALLLAFWRIELRAAAPLVPMRVLTLRTVSWGNVGGLITFTMESSVIFLATLYLQDVLGYSPIATGFAFAAMGVAAFAGGLAAPRVIGRLGSRTALWLGLLVQGLATVPLLAMDAHTSGLVLFLAASSVGAFGHIGAVVSYMVTATSGLPDSEQGLASGLASMTQQVGITVGIPVISAIATARIDSAHDTLTGIRTGLLVDACVVLLGAALVFVFLNRTARTSHR</sequence>
<evidence type="ECO:0000256" key="6">
    <source>
        <dbReference type="ARBA" id="ARBA00023136"/>
    </source>
</evidence>
<dbReference type="EMBL" id="BAAAMR010000002">
    <property type="protein sequence ID" value="GAA2120443.1"/>
    <property type="molecule type" value="Genomic_DNA"/>
</dbReference>
<evidence type="ECO:0000256" key="5">
    <source>
        <dbReference type="ARBA" id="ARBA00022989"/>
    </source>
</evidence>
<dbReference type="PROSITE" id="PS50850">
    <property type="entry name" value="MFS"/>
    <property type="match status" value="1"/>
</dbReference>
<comment type="caution">
    <text evidence="10">The sequence shown here is derived from an EMBL/GenBank/DDBJ whole genome shotgun (WGS) entry which is preliminary data.</text>
</comment>
<evidence type="ECO:0000256" key="4">
    <source>
        <dbReference type="ARBA" id="ARBA00022692"/>
    </source>
</evidence>
<proteinExistence type="predicted"/>
<accession>A0ABN2Y1M5</accession>
<keyword evidence="4 8" id="KW-0812">Transmembrane</keyword>
<dbReference type="SUPFAM" id="SSF103473">
    <property type="entry name" value="MFS general substrate transporter"/>
    <property type="match status" value="2"/>
</dbReference>
<keyword evidence="2" id="KW-0813">Transport</keyword>
<dbReference type="PANTHER" id="PTHR42718:SF46">
    <property type="entry name" value="BLR6921 PROTEIN"/>
    <property type="match status" value="1"/>
</dbReference>
<feature type="transmembrane region" description="Helical" evidence="8">
    <location>
        <begin position="415"/>
        <end position="442"/>
    </location>
</feature>
<feature type="transmembrane region" description="Helical" evidence="8">
    <location>
        <begin position="379"/>
        <end position="403"/>
    </location>
</feature>
<evidence type="ECO:0000256" key="8">
    <source>
        <dbReference type="SAM" id="Phobius"/>
    </source>
</evidence>
<keyword evidence="5 8" id="KW-1133">Transmembrane helix</keyword>
<dbReference type="RefSeq" id="WP_344260926.1">
    <property type="nucleotide sequence ID" value="NZ_BAAAMR010000002.1"/>
</dbReference>
<feature type="transmembrane region" description="Helical" evidence="8">
    <location>
        <begin position="289"/>
        <end position="314"/>
    </location>
</feature>
<feature type="region of interest" description="Disordered" evidence="7">
    <location>
        <begin position="1"/>
        <end position="26"/>
    </location>
</feature>
<evidence type="ECO:0000256" key="3">
    <source>
        <dbReference type="ARBA" id="ARBA00022475"/>
    </source>
</evidence>
<feature type="transmembrane region" description="Helical" evidence="8">
    <location>
        <begin position="191"/>
        <end position="211"/>
    </location>
</feature>
<feature type="transmembrane region" description="Helical" evidence="8">
    <location>
        <begin position="223"/>
        <end position="242"/>
    </location>
</feature>
<evidence type="ECO:0000256" key="7">
    <source>
        <dbReference type="SAM" id="MobiDB-lite"/>
    </source>
</evidence>
<feature type="transmembrane region" description="Helical" evidence="8">
    <location>
        <begin position="161"/>
        <end position="179"/>
    </location>
</feature>
<feature type="transmembrane region" description="Helical" evidence="8">
    <location>
        <begin position="102"/>
        <end position="121"/>
    </location>
</feature>
<dbReference type="InterPro" id="IPR020846">
    <property type="entry name" value="MFS_dom"/>
</dbReference>
<feature type="transmembrane region" description="Helical" evidence="8">
    <location>
        <begin position="355"/>
        <end position="373"/>
    </location>
</feature>